<evidence type="ECO:0000313" key="3">
    <source>
        <dbReference type="EMBL" id="MBV0925330.1"/>
    </source>
</evidence>
<keyword evidence="1" id="KW-0812">Transmembrane</keyword>
<evidence type="ECO:0000256" key="1">
    <source>
        <dbReference type="SAM" id="Phobius"/>
    </source>
</evidence>
<keyword evidence="1" id="KW-1133">Transmembrane helix</keyword>
<evidence type="ECO:0000259" key="2">
    <source>
        <dbReference type="Pfam" id="PF18902"/>
    </source>
</evidence>
<evidence type="ECO:0000313" key="4">
    <source>
        <dbReference type="Proteomes" id="UP000766550"/>
    </source>
</evidence>
<dbReference type="Pfam" id="PF18902">
    <property type="entry name" value="DUF5658"/>
    <property type="match status" value="1"/>
</dbReference>
<gene>
    <name evidence="3" type="ORF">KTS45_14080</name>
</gene>
<dbReference type="OrthoDB" id="240674at2157"/>
<dbReference type="AlphaFoldDB" id="A0A8J8C9B7"/>
<sequence length="120" mass="12540">MTSDHSLTDGELARWIPIGGELSVSHAVLWTVILLTSLFDIVTTTVGLELGLREGNAVARALIESYGVVGLAILKIGALVVVALVWAALDERRSTAALVGFALVSSFVVALNTVALVTVL</sequence>
<feature type="transmembrane region" description="Helical" evidence="1">
    <location>
        <begin position="27"/>
        <end position="48"/>
    </location>
</feature>
<feature type="transmembrane region" description="Helical" evidence="1">
    <location>
        <begin position="68"/>
        <end position="89"/>
    </location>
</feature>
<accession>A0A8J8C9B7</accession>
<dbReference type="EMBL" id="JAHQXF010000002">
    <property type="protein sequence ID" value="MBV0925330.1"/>
    <property type="molecule type" value="Genomic_DNA"/>
</dbReference>
<organism evidence="3 4">
    <name type="scientific">Haloarcula limicola</name>
    <dbReference type="NCBI Taxonomy" id="1429915"/>
    <lineage>
        <taxon>Archaea</taxon>
        <taxon>Methanobacteriati</taxon>
        <taxon>Methanobacteriota</taxon>
        <taxon>Stenosarchaea group</taxon>
        <taxon>Halobacteria</taxon>
        <taxon>Halobacteriales</taxon>
        <taxon>Haloarculaceae</taxon>
        <taxon>Haloarcula</taxon>
    </lineage>
</organism>
<name>A0A8J8C9B7_9EURY</name>
<feature type="transmembrane region" description="Helical" evidence="1">
    <location>
        <begin position="95"/>
        <end position="119"/>
    </location>
</feature>
<reference evidence="3 4" key="1">
    <citation type="submission" date="2021-06" db="EMBL/GenBank/DDBJ databases">
        <title>New haloarchaea isolates fom saline soil.</title>
        <authorList>
            <person name="Duran-Viseras A."/>
            <person name="Sanchez-Porro C.S."/>
            <person name="Ventosa A."/>
        </authorList>
    </citation>
    <scope>NUCLEOTIDE SEQUENCE [LARGE SCALE GENOMIC DNA]</scope>
    <source>
        <strain evidence="3 4">JCM 183640</strain>
    </source>
</reference>
<dbReference type="RefSeq" id="WP_162318165.1">
    <property type="nucleotide sequence ID" value="NZ_JAHQXF010000002.1"/>
</dbReference>
<feature type="domain" description="DUF5658" evidence="2">
    <location>
        <begin position="32"/>
        <end position="117"/>
    </location>
</feature>
<comment type="caution">
    <text evidence="3">The sequence shown here is derived from an EMBL/GenBank/DDBJ whole genome shotgun (WGS) entry which is preliminary data.</text>
</comment>
<protein>
    <recommendedName>
        <fullName evidence="2">DUF5658 domain-containing protein</fullName>
    </recommendedName>
</protein>
<keyword evidence="1" id="KW-0472">Membrane</keyword>
<proteinExistence type="predicted"/>
<dbReference type="Proteomes" id="UP000766550">
    <property type="component" value="Unassembled WGS sequence"/>
</dbReference>
<dbReference type="InterPro" id="IPR043717">
    <property type="entry name" value="DUF5658"/>
</dbReference>
<keyword evidence="4" id="KW-1185">Reference proteome</keyword>